<comment type="caution">
    <text evidence="2">The sequence shown here is derived from an EMBL/GenBank/DDBJ whole genome shotgun (WGS) entry which is preliminary data.</text>
</comment>
<proteinExistence type="predicted"/>
<gene>
    <name evidence="2" type="ORF">CLV70_10275</name>
</gene>
<evidence type="ECO:0000256" key="1">
    <source>
        <dbReference type="SAM" id="Phobius"/>
    </source>
</evidence>
<evidence type="ECO:0000313" key="3">
    <source>
        <dbReference type="Proteomes" id="UP000239209"/>
    </source>
</evidence>
<keyword evidence="1" id="KW-0472">Membrane</keyword>
<accession>A0A2T0SEM6</accession>
<protein>
    <recommendedName>
        <fullName evidence="4">Ribosomal L7/L12-like protein</fullName>
    </recommendedName>
</protein>
<dbReference type="AlphaFoldDB" id="A0A2T0SEM6"/>
<keyword evidence="1" id="KW-1133">Transmembrane helix</keyword>
<evidence type="ECO:0008006" key="4">
    <source>
        <dbReference type="Google" id="ProtNLM"/>
    </source>
</evidence>
<reference evidence="2 3" key="1">
    <citation type="submission" date="2018-03" db="EMBL/GenBank/DDBJ databases">
        <title>Genomic Encyclopedia of Archaeal and Bacterial Type Strains, Phase II (KMG-II): from individual species to whole genera.</title>
        <authorList>
            <person name="Goeker M."/>
        </authorList>
    </citation>
    <scope>NUCLEOTIDE SEQUENCE [LARGE SCALE GENOMIC DNA]</scope>
    <source>
        <strain evidence="2 3">DSM 45348</strain>
    </source>
</reference>
<name>A0A2T0SEM6_9ACTN</name>
<dbReference type="Gene3D" id="3.30.1390.10">
    <property type="match status" value="1"/>
</dbReference>
<feature type="transmembrane region" description="Helical" evidence="1">
    <location>
        <begin position="6"/>
        <end position="24"/>
    </location>
</feature>
<keyword evidence="3" id="KW-1185">Reference proteome</keyword>
<dbReference type="OrthoDB" id="3298842at2"/>
<dbReference type="EMBL" id="PVZG01000002">
    <property type="protein sequence ID" value="PRY31864.1"/>
    <property type="molecule type" value="Genomic_DNA"/>
</dbReference>
<dbReference type="InterPro" id="IPR014719">
    <property type="entry name" value="Ribosomal_bL12_C/ClpS-like"/>
</dbReference>
<sequence>MTWKIALFIGLIGVLMLILSTVLVRRGRAAAARRPINPQALQADVEAALDRDDLVGAVKRYREHTGAGLVQAKEAVDRIARDRR</sequence>
<keyword evidence="1" id="KW-0812">Transmembrane</keyword>
<dbReference type="Proteomes" id="UP000239209">
    <property type="component" value="Unassembled WGS sequence"/>
</dbReference>
<organism evidence="2 3">
    <name type="scientific">Pseudosporangium ferrugineum</name>
    <dbReference type="NCBI Taxonomy" id="439699"/>
    <lineage>
        <taxon>Bacteria</taxon>
        <taxon>Bacillati</taxon>
        <taxon>Actinomycetota</taxon>
        <taxon>Actinomycetes</taxon>
        <taxon>Micromonosporales</taxon>
        <taxon>Micromonosporaceae</taxon>
        <taxon>Pseudosporangium</taxon>
    </lineage>
</organism>
<evidence type="ECO:0000313" key="2">
    <source>
        <dbReference type="EMBL" id="PRY31864.1"/>
    </source>
</evidence>
<dbReference type="RefSeq" id="WP_106125107.1">
    <property type="nucleotide sequence ID" value="NZ_PVZG01000002.1"/>
</dbReference>